<evidence type="ECO:0000313" key="13">
    <source>
        <dbReference type="Proteomes" id="UP001168821"/>
    </source>
</evidence>
<dbReference type="InterPro" id="IPR050843">
    <property type="entry name" value="Glycosyl_Hydrlase_38"/>
</dbReference>
<comment type="cofactor">
    <cofactor evidence="10">
        <name>Zn(2+)</name>
        <dbReference type="ChEBI" id="CHEBI:29105"/>
    </cofactor>
    <text evidence="10">Binds 1 zinc ion per subunit.</text>
</comment>
<dbReference type="Pfam" id="PF01074">
    <property type="entry name" value="Glyco_hydro_38N"/>
    <property type="match status" value="1"/>
</dbReference>
<evidence type="ECO:0000256" key="5">
    <source>
        <dbReference type="ARBA" id="ARBA00022801"/>
    </source>
</evidence>
<comment type="caution">
    <text evidence="12">The sequence shown here is derived from an EMBL/GenBank/DDBJ whole genome shotgun (WGS) entry which is preliminary data.</text>
</comment>
<dbReference type="InterPro" id="IPR011682">
    <property type="entry name" value="Glyco_hydro_38_C"/>
</dbReference>
<dbReference type="Gene3D" id="3.20.110.10">
    <property type="entry name" value="Glycoside hydrolase 38, N terminal domain"/>
    <property type="match status" value="1"/>
</dbReference>
<dbReference type="FunFam" id="2.60.40.1180:FF:000018">
    <property type="entry name" value="Alpha-mannosidase"/>
    <property type="match status" value="1"/>
</dbReference>
<dbReference type="InterPro" id="IPR013780">
    <property type="entry name" value="Glyco_hydro_b"/>
</dbReference>
<dbReference type="Gene3D" id="2.60.40.1180">
    <property type="entry name" value="Golgi alpha-mannosidase II"/>
    <property type="match status" value="1"/>
</dbReference>
<evidence type="ECO:0000256" key="7">
    <source>
        <dbReference type="ARBA" id="ARBA00023157"/>
    </source>
</evidence>
<evidence type="ECO:0000256" key="2">
    <source>
        <dbReference type="ARBA" id="ARBA00009792"/>
    </source>
</evidence>
<dbReference type="Pfam" id="PF17677">
    <property type="entry name" value="Glyco_hydro38C2"/>
    <property type="match status" value="1"/>
</dbReference>
<dbReference type="SUPFAM" id="SSF74650">
    <property type="entry name" value="Galactose mutarotase-like"/>
    <property type="match status" value="1"/>
</dbReference>
<proteinExistence type="inferred from homology"/>
<dbReference type="InterPro" id="IPR011013">
    <property type="entry name" value="Gal_mutarotase_sf_dom"/>
</dbReference>
<dbReference type="Gene3D" id="2.70.98.30">
    <property type="entry name" value="Golgi alpha-mannosidase II, domain 4"/>
    <property type="match status" value="1"/>
</dbReference>
<feature type="signal peptide" evidence="10">
    <location>
        <begin position="1"/>
        <end position="18"/>
    </location>
</feature>
<dbReference type="InterPro" id="IPR041147">
    <property type="entry name" value="GH38_C"/>
</dbReference>
<sequence>MDHRTVLVVLSLNFLVAAVPVRRDSKAATCNACHPTVEGKINVHLIPHSHDDVGWLKTVDQYYYGSGVFTSYETAGVQYIISSAVDALRSHPDRRFIQVETAFFWKWWRNQNDAVRQDVVDLVNNGQLEIINGAWSMNDEAASHYRSTIDQFTWGFRFLNDTLGECGRPKIGWQIDPFGHSREHASLLNQLGFQGLIIGRIDFRDKEKRRANGNLDFLWRASDNLDNPNLFTSMFPDFYVSEPGFCFDMICNERPINDDEESPDYNLKQKVDQFAQRMDTYIYYYSTSNLLIPMGGDFNYQASEINFSNLDKLIKGFKNHTKYNVFYSTPSCYIQAVNNEISKNSMKLTTKSDDFFPYASDQHAFWTGYFTSRPTSKRYERQGSGVLQSAKQLAAFSKTFGKDVDESLNELRAAIGIMQHHDAITGTEKQAVADDYARLVSKGLAKAEAPAGRVVGTLLKKESAAEVDLALSTCLLSNVSICLTSQKDKFMVVVQNPLSRLITHYVRLPVDGTSYRITGPDGEEVYDVFDTIHSFDYVQEQVVPSSKELVFAARNVPPLGIKLYYVEKTDAASSYKPFKSGTSGDDYFGTEMNGFTVDGSTGRLSSVTLRGGTLGITQDFLYYTGSNGNNGGAENRASGAYIFKPTKIEAVPIVTNISDFKSARGNLCDEFIQVLNNEVSQIIRVYKGDDDAYIEFDWLVGNLQFIDQKGKEVITRFMVSDFSNDGVFCTDSNGREQIRRQLNTRSDYEYDPSEEPVSSNYYPVTTKMVIKDLQKGLEVAVLNDRAQGGTSLHDGDIELMVHRRCTRDDAFGVHEILSEKQYDVGLYVRGQHYLTFGTIESTTDDLSTAAFERELAQRKLLTPWILLSDATTTSFNSLDKVQNLVNFQFAGLTRSLPVNVQLLTFEPWKDDSHILRFEHILEKDEDPVLSRRVMINLENLFTGFDVIELAETTLGANQLLDDYNNEEKLIWNGIIPTPLARLDSANPLQIELGPMQIRTFIVKVAKK</sequence>
<dbReference type="EC" id="3.2.1.-" evidence="10"/>
<dbReference type="EMBL" id="JALNTZ010000002">
    <property type="protein sequence ID" value="KAJ3663684.1"/>
    <property type="molecule type" value="Genomic_DNA"/>
</dbReference>
<keyword evidence="6 10" id="KW-0862">Zinc</keyword>
<dbReference type="InterPro" id="IPR037094">
    <property type="entry name" value="Glyco_hydro_38_cen_sf"/>
</dbReference>
<evidence type="ECO:0000256" key="1">
    <source>
        <dbReference type="ARBA" id="ARBA00000365"/>
    </source>
</evidence>
<dbReference type="SUPFAM" id="SSF88688">
    <property type="entry name" value="Families 57/38 glycoside transferase middle domain"/>
    <property type="match status" value="1"/>
</dbReference>
<keyword evidence="4 10" id="KW-0479">Metal-binding</keyword>
<dbReference type="InterPro" id="IPR000602">
    <property type="entry name" value="Glyco_hydro_38_N"/>
</dbReference>
<evidence type="ECO:0000256" key="4">
    <source>
        <dbReference type="ARBA" id="ARBA00022723"/>
    </source>
</evidence>
<comment type="similarity">
    <text evidence="2 10">Belongs to the glycosyl hydrolase 38 family.</text>
</comment>
<dbReference type="FunFam" id="3.20.110.10:FF:000001">
    <property type="entry name" value="Alpha-mannosidase"/>
    <property type="match status" value="1"/>
</dbReference>
<evidence type="ECO:0000256" key="9">
    <source>
        <dbReference type="ARBA" id="ARBA00023295"/>
    </source>
</evidence>
<dbReference type="FunFam" id="1.20.1270.50:FF:000003">
    <property type="entry name" value="Alpha-mannosidase"/>
    <property type="match status" value="1"/>
</dbReference>
<dbReference type="Pfam" id="PF07748">
    <property type="entry name" value="Glyco_hydro_38C"/>
    <property type="match status" value="1"/>
</dbReference>
<protein>
    <recommendedName>
        <fullName evidence="3 10">Alpha-mannosidase</fullName>
        <ecNumber evidence="10">3.2.1.-</ecNumber>
    </recommendedName>
</protein>
<dbReference type="InterPro" id="IPR028995">
    <property type="entry name" value="Glyco_hydro_57/38_cen_sf"/>
</dbReference>
<dbReference type="FunFam" id="1.20.1270.50:FF:000002">
    <property type="entry name" value="Alpha-mannosidase"/>
    <property type="match status" value="1"/>
</dbReference>
<dbReference type="PANTHER" id="PTHR11607:SF3">
    <property type="entry name" value="LYSOSOMAL ALPHA-MANNOSIDASE"/>
    <property type="match status" value="1"/>
</dbReference>
<dbReference type="InterPro" id="IPR015341">
    <property type="entry name" value="Glyco_hydro_38_cen"/>
</dbReference>
<evidence type="ECO:0000256" key="8">
    <source>
        <dbReference type="ARBA" id="ARBA00023180"/>
    </source>
</evidence>
<dbReference type="Pfam" id="PF09261">
    <property type="entry name" value="Alpha-mann_mid"/>
    <property type="match status" value="1"/>
</dbReference>
<reference evidence="12" key="1">
    <citation type="journal article" date="2023" name="G3 (Bethesda)">
        <title>Whole genome assemblies of Zophobas morio and Tenebrio molitor.</title>
        <authorList>
            <person name="Kaur S."/>
            <person name="Stinson S.A."/>
            <person name="diCenzo G.C."/>
        </authorList>
    </citation>
    <scope>NUCLEOTIDE SEQUENCE</scope>
    <source>
        <strain evidence="12">QUZm001</strain>
    </source>
</reference>
<dbReference type="GO" id="GO:0046872">
    <property type="term" value="F:metal ion binding"/>
    <property type="evidence" value="ECO:0007669"/>
    <property type="project" value="UniProtKB-KW"/>
</dbReference>
<accession>A0AA38MQ23</accession>
<feature type="domain" description="Glycoside hydrolase family 38 central" evidence="11">
    <location>
        <begin position="364"/>
        <end position="440"/>
    </location>
</feature>
<dbReference type="SUPFAM" id="SSF88713">
    <property type="entry name" value="Glycoside hydrolase/deacetylase"/>
    <property type="match status" value="1"/>
</dbReference>
<dbReference type="PANTHER" id="PTHR11607">
    <property type="entry name" value="ALPHA-MANNOSIDASE"/>
    <property type="match status" value="1"/>
</dbReference>
<dbReference type="CDD" id="cd10810">
    <property type="entry name" value="GH38N_AMII_LAM_like"/>
    <property type="match status" value="1"/>
</dbReference>
<dbReference type="GO" id="GO:0005764">
    <property type="term" value="C:lysosome"/>
    <property type="evidence" value="ECO:0007669"/>
    <property type="project" value="TreeGrafter"/>
</dbReference>
<dbReference type="GO" id="GO:0030246">
    <property type="term" value="F:carbohydrate binding"/>
    <property type="evidence" value="ECO:0007669"/>
    <property type="project" value="InterPro"/>
</dbReference>
<organism evidence="12 13">
    <name type="scientific">Zophobas morio</name>
    <dbReference type="NCBI Taxonomy" id="2755281"/>
    <lineage>
        <taxon>Eukaryota</taxon>
        <taxon>Metazoa</taxon>
        <taxon>Ecdysozoa</taxon>
        <taxon>Arthropoda</taxon>
        <taxon>Hexapoda</taxon>
        <taxon>Insecta</taxon>
        <taxon>Pterygota</taxon>
        <taxon>Neoptera</taxon>
        <taxon>Endopterygota</taxon>
        <taxon>Coleoptera</taxon>
        <taxon>Polyphaga</taxon>
        <taxon>Cucujiformia</taxon>
        <taxon>Tenebrionidae</taxon>
        <taxon>Zophobas</taxon>
    </lineage>
</organism>
<evidence type="ECO:0000259" key="11">
    <source>
        <dbReference type="SMART" id="SM00872"/>
    </source>
</evidence>
<dbReference type="GO" id="GO:0004559">
    <property type="term" value="F:alpha-mannosidase activity"/>
    <property type="evidence" value="ECO:0007669"/>
    <property type="project" value="UniProtKB-EC"/>
</dbReference>
<keyword evidence="7" id="KW-1015">Disulfide bond</keyword>
<evidence type="ECO:0000256" key="6">
    <source>
        <dbReference type="ARBA" id="ARBA00022833"/>
    </source>
</evidence>
<comment type="catalytic activity">
    <reaction evidence="1">
        <text>Hydrolysis of terminal, non-reducing alpha-D-mannose residues in alpha-D-mannosides.</text>
        <dbReference type="EC" id="3.2.1.24"/>
    </reaction>
</comment>
<name>A0AA38MQ23_9CUCU</name>
<dbReference type="InterPro" id="IPR027291">
    <property type="entry name" value="Glyco_hydro_38_N_sf"/>
</dbReference>
<keyword evidence="5 10" id="KW-0378">Hydrolase</keyword>
<dbReference type="GO" id="GO:0006013">
    <property type="term" value="P:mannose metabolic process"/>
    <property type="evidence" value="ECO:0007669"/>
    <property type="project" value="InterPro"/>
</dbReference>
<dbReference type="Proteomes" id="UP001168821">
    <property type="component" value="Unassembled WGS sequence"/>
</dbReference>
<dbReference type="Gene3D" id="1.20.1270.50">
    <property type="entry name" value="Glycoside hydrolase family 38, central domain"/>
    <property type="match status" value="2"/>
</dbReference>
<keyword evidence="9 10" id="KW-0326">Glycosidase</keyword>
<dbReference type="SMART" id="SM00872">
    <property type="entry name" value="Alpha-mann_mid"/>
    <property type="match status" value="1"/>
</dbReference>
<evidence type="ECO:0000313" key="12">
    <source>
        <dbReference type="EMBL" id="KAJ3663684.1"/>
    </source>
</evidence>
<evidence type="ECO:0000256" key="10">
    <source>
        <dbReference type="RuleBase" id="RU361199"/>
    </source>
</evidence>
<gene>
    <name evidence="12" type="ORF">Zmor_007915</name>
</gene>
<evidence type="ECO:0000256" key="3">
    <source>
        <dbReference type="ARBA" id="ARBA00012752"/>
    </source>
</evidence>
<keyword evidence="8" id="KW-0325">Glycoprotein</keyword>
<keyword evidence="10" id="KW-0732">Signal</keyword>
<feature type="chain" id="PRO_5041488694" description="Alpha-mannosidase" evidence="10">
    <location>
        <begin position="19"/>
        <end position="1007"/>
    </location>
</feature>
<dbReference type="AlphaFoldDB" id="A0AA38MQ23"/>
<dbReference type="InterPro" id="IPR011330">
    <property type="entry name" value="Glyco_hydro/deAcase_b/a-brl"/>
</dbReference>
<dbReference type="Gene3D" id="2.60.40.1360">
    <property type="match status" value="1"/>
</dbReference>
<dbReference type="FunFam" id="2.70.98.30:FF:000003">
    <property type="entry name" value="Alpha-mannosidase"/>
    <property type="match status" value="1"/>
</dbReference>
<keyword evidence="13" id="KW-1185">Reference proteome</keyword>